<protein>
    <recommendedName>
        <fullName evidence="3">Secreted protein</fullName>
    </recommendedName>
</protein>
<organism evidence="1 2">
    <name type="scientific">Plakobranchus ocellatus</name>
    <dbReference type="NCBI Taxonomy" id="259542"/>
    <lineage>
        <taxon>Eukaryota</taxon>
        <taxon>Metazoa</taxon>
        <taxon>Spiralia</taxon>
        <taxon>Lophotrochozoa</taxon>
        <taxon>Mollusca</taxon>
        <taxon>Gastropoda</taxon>
        <taxon>Heterobranchia</taxon>
        <taxon>Euthyneura</taxon>
        <taxon>Panpulmonata</taxon>
        <taxon>Sacoglossa</taxon>
        <taxon>Placobranchoidea</taxon>
        <taxon>Plakobranchidae</taxon>
        <taxon>Plakobranchus</taxon>
    </lineage>
</organism>
<comment type="caution">
    <text evidence="1">The sequence shown here is derived from an EMBL/GenBank/DDBJ whole genome shotgun (WGS) entry which is preliminary data.</text>
</comment>
<gene>
    <name evidence="1" type="ORF">PoB_001739500</name>
</gene>
<evidence type="ECO:0000313" key="2">
    <source>
        <dbReference type="Proteomes" id="UP000735302"/>
    </source>
</evidence>
<dbReference type="Proteomes" id="UP000735302">
    <property type="component" value="Unassembled WGS sequence"/>
</dbReference>
<dbReference type="EMBL" id="BLXT01002074">
    <property type="protein sequence ID" value="GFN90889.1"/>
    <property type="molecule type" value="Genomic_DNA"/>
</dbReference>
<evidence type="ECO:0000313" key="1">
    <source>
        <dbReference type="EMBL" id="GFN90889.1"/>
    </source>
</evidence>
<name>A0AAV3Z5Z8_9GAST</name>
<dbReference type="AlphaFoldDB" id="A0AAV3Z5Z8"/>
<accession>A0AAV3Z5Z8</accession>
<evidence type="ECO:0008006" key="3">
    <source>
        <dbReference type="Google" id="ProtNLM"/>
    </source>
</evidence>
<proteinExistence type="predicted"/>
<reference evidence="1 2" key="1">
    <citation type="journal article" date="2021" name="Elife">
        <title>Chloroplast acquisition without the gene transfer in kleptoplastic sea slugs, Plakobranchus ocellatus.</title>
        <authorList>
            <person name="Maeda T."/>
            <person name="Takahashi S."/>
            <person name="Yoshida T."/>
            <person name="Shimamura S."/>
            <person name="Takaki Y."/>
            <person name="Nagai Y."/>
            <person name="Toyoda A."/>
            <person name="Suzuki Y."/>
            <person name="Arimoto A."/>
            <person name="Ishii H."/>
            <person name="Satoh N."/>
            <person name="Nishiyama T."/>
            <person name="Hasebe M."/>
            <person name="Maruyama T."/>
            <person name="Minagawa J."/>
            <person name="Obokata J."/>
            <person name="Shigenobu S."/>
        </authorList>
    </citation>
    <scope>NUCLEOTIDE SEQUENCE [LARGE SCALE GENOMIC DNA]</scope>
</reference>
<sequence>MRFGSRGARLALGLCETSETSPFSLCPHWAPQQWEVGFRWRSRQYNDVHLPNTEFYRAHLLLVITKYNQGLVFLCHPIATNVHNGNF</sequence>
<keyword evidence="2" id="KW-1185">Reference proteome</keyword>